<organism evidence="1 2">
    <name type="scientific">Streptomyces mangrovisoli</name>
    <dbReference type="NCBI Taxonomy" id="1428628"/>
    <lineage>
        <taxon>Bacteria</taxon>
        <taxon>Bacillati</taxon>
        <taxon>Actinomycetota</taxon>
        <taxon>Actinomycetes</taxon>
        <taxon>Kitasatosporales</taxon>
        <taxon>Streptomycetaceae</taxon>
        <taxon>Streptomyces</taxon>
    </lineage>
</organism>
<dbReference type="AlphaFoldDB" id="A0A1J4NRH5"/>
<name>A0A1J4NRH5_9ACTN</name>
<dbReference type="Proteomes" id="UP000034196">
    <property type="component" value="Unassembled WGS sequence"/>
</dbReference>
<dbReference type="EMBL" id="LAVA02000067">
    <property type="protein sequence ID" value="OIJ64983.1"/>
    <property type="molecule type" value="Genomic_DNA"/>
</dbReference>
<gene>
    <name evidence="1" type="ORF">WN71_026245</name>
</gene>
<evidence type="ECO:0000313" key="2">
    <source>
        <dbReference type="Proteomes" id="UP000034196"/>
    </source>
</evidence>
<accession>A0A1J4NRH5</accession>
<dbReference type="STRING" id="1428628.WN71_026245"/>
<protein>
    <submittedName>
        <fullName evidence="1">Uncharacterized protein</fullName>
    </submittedName>
</protein>
<evidence type="ECO:0000313" key="1">
    <source>
        <dbReference type="EMBL" id="OIJ64983.1"/>
    </source>
</evidence>
<reference evidence="1" key="1">
    <citation type="submission" date="2016-10" db="EMBL/GenBank/DDBJ databases">
        <title>Genome sequence of Streptomyces mangrovisoli MUSC 149.</title>
        <authorList>
            <person name="Lee L.-H."/>
            <person name="Ser H.-L."/>
        </authorList>
    </citation>
    <scope>NUCLEOTIDE SEQUENCE [LARGE SCALE GENOMIC DNA]</scope>
    <source>
        <strain evidence="1">MUSC 149</strain>
    </source>
</reference>
<proteinExistence type="predicted"/>
<dbReference type="RefSeq" id="WP_046592055.1">
    <property type="nucleotide sequence ID" value="NZ_LAVA02000067.1"/>
</dbReference>
<comment type="caution">
    <text evidence="1">The sequence shown here is derived from an EMBL/GenBank/DDBJ whole genome shotgun (WGS) entry which is preliminary data.</text>
</comment>
<sequence length="110" mass="12104">MAHDGAVILSDLFDPEPEVWGLRGDPYAWRALRDHLADAGATASADEAPGLLRTAFEDVVGVDLDTDTRSQVYREQYAHGGMSSGHVCLQTWRDRLMPLLVERARRPSAG</sequence>
<keyword evidence="2" id="KW-1185">Reference proteome</keyword>
<dbReference type="OrthoDB" id="6194521at2"/>